<dbReference type="AlphaFoldDB" id="A0AAN8L199"/>
<comment type="caution">
    <text evidence="2">The sequence shown here is derived from an EMBL/GenBank/DDBJ whole genome shotgun (WGS) entry which is preliminary data.</text>
</comment>
<feature type="region of interest" description="Disordered" evidence="1">
    <location>
        <begin position="1"/>
        <end position="28"/>
    </location>
</feature>
<feature type="region of interest" description="Disordered" evidence="1">
    <location>
        <begin position="66"/>
        <end position="86"/>
    </location>
</feature>
<proteinExistence type="predicted"/>
<reference evidence="2 3" key="1">
    <citation type="submission" date="2021-04" db="EMBL/GenBank/DDBJ databases">
        <authorList>
            <person name="De Guttry C."/>
            <person name="Zahm M."/>
            <person name="Klopp C."/>
            <person name="Cabau C."/>
            <person name="Louis A."/>
            <person name="Berthelot C."/>
            <person name="Parey E."/>
            <person name="Roest Crollius H."/>
            <person name="Montfort J."/>
            <person name="Robinson-Rechavi M."/>
            <person name="Bucao C."/>
            <person name="Bouchez O."/>
            <person name="Gislard M."/>
            <person name="Lluch J."/>
            <person name="Milhes M."/>
            <person name="Lampietro C."/>
            <person name="Lopez Roques C."/>
            <person name="Donnadieu C."/>
            <person name="Braasch I."/>
            <person name="Desvignes T."/>
            <person name="Postlethwait J."/>
            <person name="Bobe J."/>
            <person name="Wedekind C."/>
            <person name="Guiguen Y."/>
        </authorList>
    </citation>
    <scope>NUCLEOTIDE SEQUENCE [LARGE SCALE GENOMIC DNA]</scope>
    <source>
        <strain evidence="2">Cs_M1</strain>
        <tissue evidence="2">Blood</tissue>
    </source>
</reference>
<feature type="compositionally biased region" description="Polar residues" evidence="1">
    <location>
        <begin position="1"/>
        <end position="11"/>
    </location>
</feature>
<evidence type="ECO:0000313" key="2">
    <source>
        <dbReference type="EMBL" id="KAK6295660.1"/>
    </source>
</evidence>
<evidence type="ECO:0000256" key="1">
    <source>
        <dbReference type="SAM" id="MobiDB-lite"/>
    </source>
</evidence>
<keyword evidence="3" id="KW-1185">Reference proteome</keyword>
<organism evidence="2 3">
    <name type="scientific">Coregonus suidteri</name>
    <dbReference type="NCBI Taxonomy" id="861788"/>
    <lineage>
        <taxon>Eukaryota</taxon>
        <taxon>Metazoa</taxon>
        <taxon>Chordata</taxon>
        <taxon>Craniata</taxon>
        <taxon>Vertebrata</taxon>
        <taxon>Euteleostomi</taxon>
        <taxon>Actinopterygii</taxon>
        <taxon>Neopterygii</taxon>
        <taxon>Teleostei</taxon>
        <taxon>Protacanthopterygii</taxon>
        <taxon>Salmoniformes</taxon>
        <taxon>Salmonidae</taxon>
        <taxon>Coregoninae</taxon>
        <taxon>Coregonus</taxon>
    </lineage>
</organism>
<dbReference type="SUPFAM" id="SSF54534">
    <property type="entry name" value="FKBP-like"/>
    <property type="match status" value="1"/>
</dbReference>
<sequence length="107" mass="11462">MISSRLSSEITHTGGPDRFQPQAPTQPDTLVKDMDRVFVYYVGMLLDGTLFHSSLEQGKKLGTGTITKGPGYAEPNEGAAVEGKGPKMDKTVTATAATYHKMAGYPL</sequence>
<protein>
    <submittedName>
        <fullName evidence="2">Uncharacterized protein</fullName>
    </submittedName>
</protein>
<dbReference type="Proteomes" id="UP001356427">
    <property type="component" value="Unassembled WGS sequence"/>
</dbReference>
<dbReference type="EMBL" id="JAGTTL010000033">
    <property type="protein sequence ID" value="KAK6295660.1"/>
    <property type="molecule type" value="Genomic_DNA"/>
</dbReference>
<dbReference type="GO" id="GO:0003755">
    <property type="term" value="F:peptidyl-prolyl cis-trans isomerase activity"/>
    <property type="evidence" value="ECO:0007669"/>
    <property type="project" value="InterPro"/>
</dbReference>
<accession>A0AAN8L199</accession>
<name>A0AAN8L199_9TELE</name>
<gene>
    <name evidence="2" type="ORF">J4Q44_G00333730</name>
</gene>
<dbReference type="InterPro" id="IPR046357">
    <property type="entry name" value="PPIase_dom_sf"/>
</dbReference>
<evidence type="ECO:0000313" key="3">
    <source>
        <dbReference type="Proteomes" id="UP001356427"/>
    </source>
</evidence>
<dbReference type="Gene3D" id="3.10.50.40">
    <property type="match status" value="1"/>
</dbReference>